<evidence type="ECO:0008006" key="9">
    <source>
        <dbReference type="Google" id="ProtNLM"/>
    </source>
</evidence>
<organism evidence="7 8">
    <name type="scientific">Caenorhabditis japonica</name>
    <dbReference type="NCBI Taxonomy" id="281687"/>
    <lineage>
        <taxon>Eukaryota</taxon>
        <taxon>Metazoa</taxon>
        <taxon>Ecdysozoa</taxon>
        <taxon>Nematoda</taxon>
        <taxon>Chromadorea</taxon>
        <taxon>Rhabditida</taxon>
        <taxon>Rhabditina</taxon>
        <taxon>Rhabditomorpha</taxon>
        <taxon>Rhabditoidea</taxon>
        <taxon>Rhabditidae</taxon>
        <taxon>Peloderinae</taxon>
        <taxon>Caenorhabditis</taxon>
    </lineage>
</organism>
<feature type="transmembrane region" description="Helical" evidence="6">
    <location>
        <begin position="411"/>
        <end position="432"/>
    </location>
</feature>
<evidence type="ECO:0000256" key="5">
    <source>
        <dbReference type="ARBA" id="ARBA00023136"/>
    </source>
</evidence>
<evidence type="ECO:0000256" key="2">
    <source>
        <dbReference type="ARBA" id="ARBA00009773"/>
    </source>
</evidence>
<feature type="transmembrane region" description="Helical" evidence="6">
    <location>
        <begin position="452"/>
        <end position="473"/>
    </location>
</feature>
<sequence length="566" mass="62403">MAIQKRGQYHNSGSYKELAPKTEEVLVTAKQKLDASEQSILDHSTLSNSTVDEAISGDFLIRCVFGLCALLWVVRHDGALILLAIPFVLAAFARVAEQLGITAACDSFLDSMWQKIGPSVTKIVEITVAGPLRQFVKVLFTSDKYIVESLHDKMDVLSSVIVMALLAFSALFSLLFVAFQLHGETVHLVRLTSNVVSSRPDWVAAAMNYTEDQLEENNIDIDDYVQQAYEQGRTWLASNVRSLANAKDTTRADMLEEQVKQVVDKLYNIWEQRNSQDVKAVNQARGDWWQQLKGVTDLAALKDEITLIVKENLDTLMGVAQSIGAVLAVNVTFFSSLVAAFAGIILSFGMELLNTFIELIVFLTMVYYLLSASRTRWLPLQWASDLSAITSTEDSTSPTNQHHITAAIEHAIFGVFVLSAKMAVFYGLYTYFVHSLFDLNIVFVPSMAASLFAAIPIMPPYIVAIFGIVELWLVRGEGAAALVFTLASFAPVMFADATFYSEVKGSHPYVTGLAIIGGMYWMGLQGAIIGPIILCLCLVLVNVYLQHVKPTALYTPAPSPRNVKLQ</sequence>
<feature type="transmembrane region" description="Helical" evidence="6">
    <location>
        <begin position="352"/>
        <end position="370"/>
    </location>
</feature>
<keyword evidence="5 6" id="KW-0472">Membrane</keyword>
<accession>A0A8R1DFB6</accession>
<evidence type="ECO:0000256" key="4">
    <source>
        <dbReference type="ARBA" id="ARBA00022989"/>
    </source>
</evidence>
<feature type="transmembrane region" description="Helical" evidence="6">
    <location>
        <begin position="520"/>
        <end position="545"/>
    </location>
</feature>
<evidence type="ECO:0000256" key="1">
    <source>
        <dbReference type="ARBA" id="ARBA00004141"/>
    </source>
</evidence>
<reference evidence="8" key="1">
    <citation type="submission" date="2010-08" db="EMBL/GenBank/DDBJ databases">
        <authorList>
            <consortium name="Caenorhabditis japonica Sequencing Consortium"/>
            <person name="Wilson R.K."/>
        </authorList>
    </citation>
    <scope>NUCLEOTIDE SEQUENCE [LARGE SCALE GENOMIC DNA]</scope>
    <source>
        <strain evidence="8">DF5081</strain>
    </source>
</reference>
<evidence type="ECO:0000256" key="6">
    <source>
        <dbReference type="SAM" id="Phobius"/>
    </source>
</evidence>
<dbReference type="GO" id="GO:0016020">
    <property type="term" value="C:membrane"/>
    <property type="evidence" value="ECO:0007669"/>
    <property type="project" value="UniProtKB-SubCell"/>
</dbReference>
<keyword evidence="4 6" id="KW-1133">Transmembrane helix</keyword>
<protein>
    <recommendedName>
        <fullName evidence="9">Transmembrane protein 245</fullName>
    </recommendedName>
</protein>
<dbReference type="InterPro" id="IPR002549">
    <property type="entry name" value="AI-2E-like"/>
</dbReference>
<feature type="transmembrane region" description="Helical" evidence="6">
    <location>
        <begin position="480"/>
        <end position="500"/>
    </location>
</feature>
<feature type="transmembrane region" description="Helical" evidence="6">
    <location>
        <begin position="156"/>
        <end position="181"/>
    </location>
</feature>
<keyword evidence="8" id="KW-1185">Reference proteome</keyword>
<evidence type="ECO:0000313" key="7">
    <source>
        <dbReference type="EnsemblMetazoa" id="CJA00784.1"/>
    </source>
</evidence>
<proteinExistence type="inferred from homology"/>
<reference evidence="7" key="2">
    <citation type="submission" date="2022-06" db="UniProtKB">
        <authorList>
            <consortium name="EnsemblMetazoa"/>
        </authorList>
    </citation>
    <scope>IDENTIFICATION</scope>
    <source>
        <strain evidence="7">DF5081</strain>
    </source>
</reference>
<dbReference type="PANTHER" id="PTHR21716">
    <property type="entry name" value="TRANSMEMBRANE PROTEIN"/>
    <property type="match status" value="1"/>
</dbReference>
<keyword evidence="3 6" id="KW-0812">Transmembrane</keyword>
<comment type="subcellular location">
    <subcellularLocation>
        <location evidence="1">Membrane</location>
        <topology evidence="1">Multi-pass membrane protein</topology>
    </subcellularLocation>
</comment>
<evidence type="ECO:0000313" key="8">
    <source>
        <dbReference type="Proteomes" id="UP000005237"/>
    </source>
</evidence>
<dbReference type="AlphaFoldDB" id="A0A8R1DFB6"/>
<dbReference type="Proteomes" id="UP000005237">
    <property type="component" value="Unassembled WGS sequence"/>
</dbReference>
<dbReference type="PANTHER" id="PTHR21716:SF4">
    <property type="entry name" value="TRANSMEMBRANE PROTEIN 245"/>
    <property type="match status" value="1"/>
</dbReference>
<dbReference type="EnsemblMetazoa" id="CJA00784.1">
    <property type="protein sequence ID" value="CJA00784.1"/>
    <property type="gene ID" value="WBGene00119988"/>
</dbReference>
<feature type="transmembrane region" description="Helical" evidence="6">
    <location>
        <begin position="79"/>
        <end position="96"/>
    </location>
</feature>
<feature type="transmembrane region" description="Helical" evidence="6">
    <location>
        <begin position="323"/>
        <end position="346"/>
    </location>
</feature>
<comment type="similarity">
    <text evidence="2">Belongs to the autoinducer-2 exporter (AI-2E) (TC 2.A.86) family.</text>
</comment>
<evidence type="ECO:0000256" key="3">
    <source>
        <dbReference type="ARBA" id="ARBA00022692"/>
    </source>
</evidence>
<name>A0A8R1DFB6_CAEJA</name>